<gene>
    <name evidence="1" type="ORF">IMZ08_00215</name>
</gene>
<dbReference type="EMBL" id="JADCLJ010000002">
    <property type="protein sequence ID" value="MBE4906478.1"/>
    <property type="molecule type" value="Genomic_DNA"/>
</dbReference>
<sequence length="196" mass="22453">MKIKENYLIGETTLALLPFAHETLRTMIIDLNGVFYCSRKPFQVVDDSCQDGGASYDGRRKAIKRYTGITQKVPAPIKTHDYIYAVPTHSPEQYECIWIIAHNFIDAYPANNGEKTIIKFKDDSYIEVSNVSSSIIFKQLTRTCFVAARFSPSNRFSFWINSTDGRITRSLPGHTPPVNLILEEKEEEKEKEEIHN</sequence>
<dbReference type="InterPro" id="IPR010461">
    <property type="entry name" value="ComK"/>
</dbReference>
<keyword evidence="2" id="KW-1185">Reference proteome</keyword>
<accession>A0ABR9QDD6</accession>
<evidence type="ECO:0000313" key="1">
    <source>
        <dbReference type="EMBL" id="MBE4906478.1"/>
    </source>
</evidence>
<protein>
    <submittedName>
        <fullName evidence="1">Competence protein ComK</fullName>
    </submittedName>
</protein>
<dbReference type="RefSeq" id="WP_193534000.1">
    <property type="nucleotide sequence ID" value="NZ_JADCLJ010000002.1"/>
</dbReference>
<comment type="caution">
    <text evidence="1">The sequence shown here is derived from an EMBL/GenBank/DDBJ whole genome shotgun (WGS) entry which is preliminary data.</text>
</comment>
<dbReference type="Pfam" id="PF06338">
    <property type="entry name" value="ComK"/>
    <property type="match status" value="1"/>
</dbReference>
<organism evidence="1 2">
    <name type="scientific">Litchfieldia luteola</name>
    <dbReference type="NCBI Taxonomy" id="682179"/>
    <lineage>
        <taxon>Bacteria</taxon>
        <taxon>Bacillati</taxon>
        <taxon>Bacillota</taxon>
        <taxon>Bacilli</taxon>
        <taxon>Bacillales</taxon>
        <taxon>Bacillaceae</taxon>
        <taxon>Litchfieldia</taxon>
    </lineage>
</organism>
<evidence type="ECO:0000313" key="2">
    <source>
        <dbReference type="Proteomes" id="UP001516662"/>
    </source>
</evidence>
<reference evidence="1 2" key="1">
    <citation type="submission" date="2020-10" db="EMBL/GenBank/DDBJ databases">
        <title>Bacillus sp. HD4P25, an endophyte from a halophyte.</title>
        <authorList>
            <person name="Sun J.-Q."/>
        </authorList>
    </citation>
    <scope>NUCLEOTIDE SEQUENCE [LARGE SCALE GENOMIC DNA]</scope>
    <source>
        <strain evidence="1 2">YIM 93174</strain>
    </source>
</reference>
<name>A0ABR9QDD6_9BACI</name>
<proteinExistence type="predicted"/>
<dbReference type="Proteomes" id="UP001516662">
    <property type="component" value="Unassembled WGS sequence"/>
</dbReference>